<proteinExistence type="predicted"/>
<dbReference type="OrthoDB" id="9775130at2"/>
<evidence type="ECO:0000313" key="1">
    <source>
        <dbReference type="EMBL" id="OUJ70575.1"/>
    </source>
</evidence>
<reference evidence="1 2" key="1">
    <citation type="submission" date="2017-01" db="EMBL/GenBank/DDBJ databases">
        <title>A new Hymenobacter.</title>
        <authorList>
            <person name="Liang Y."/>
            <person name="Feng F."/>
        </authorList>
    </citation>
    <scope>NUCLEOTIDE SEQUENCE [LARGE SCALE GENOMIC DNA]</scope>
    <source>
        <strain evidence="1">MIMBbqt21</strain>
    </source>
</reference>
<dbReference type="InterPro" id="IPR050583">
    <property type="entry name" value="Mycobacterial_A85_antigen"/>
</dbReference>
<comment type="caution">
    <text evidence="1">The sequence shown here is derived from an EMBL/GenBank/DDBJ whole genome shotgun (WGS) entry which is preliminary data.</text>
</comment>
<gene>
    <name evidence="1" type="ORF">BXP70_23790</name>
</gene>
<dbReference type="AlphaFoldDB" id="A0A243W737"/>
<organism evidence="1 2">
    <name type="scientific">Hymenobacter crusticola</name>
    <dbReference type="NCBI Taxonomy" id="1770526"/>
    <lineage>
        <taxon>Bacteria</taxon>
        <taxon>Pseudomonadati</taxon>
        <taxon>Bacteroidota</taxon>
        <taxon>Cytophagia</taxon>
        <taxon>Cytophagales</taxon>
        <taxon>Hymenobacteraceae</taxon>
        <taxon>Hymenobacter</taxon>
    </lineage>
</organism>
<dbReference type="InterPro" id="IPR000801">
    <property type="entry name" value="Esterase-like"/>
</dbReference>
<accession>A0A243W737</accession>
<sequence length="242" mass="28238">MHREYHEWFSPALNRRMELLVFGKEGARVLFFPTRKAHFYDYENWGAVEALRPKIESGFLQLYCVDSIDAESLYCKTKHPAERIQRHLQYERYILDEVLPFSEAINPNMFLLAAGCSMGAFHAVNLAFRHPDRFGRVVGMSGRYDLTQAMATFADLFQGYVDDDVYLNTPNRYLPQLTDDFYLQHLRRLGITLAIGAEDAFLSDNFFLSQQLQAKCIDHELHVWEGEAHNPTAWRQMVNLYL</sequence>
<dbReference type="Proteomes" id="UP000194873">
    <property type="component" value="Unassembled WGS sequence"/>
</dbReference>
<dbReference type="Gene3D" id="3.40.50.1820">
    <property type="entry name" value="alpha/beta hydrolase"/>
    <property type="match status" value="1"/>
</dbReference>
<evidence type="ECO:0000313" key="2">
    <source>
        <dbReference type="Proteomes" id="UP000194873"/>
    </source>
</evidence>
<dbReference type="Pfam" id="PF00756">
    <property type="entry name" value="Esterase"/>
    <property type="match status" value="1"/>
</dbReference>
<dbReference type="PANTHER" id="PTHR48098">
    <property type="entry name" value="ENTEROCHELIN ESTERASE-RELATED"/>
    <property type="match status" value="1"/>
</dbReference>
<dbReference type="PANTHER" id="PTHR48098:SF3">
    <property type="entry name" value="IRON(III) ENTEROBACTIN ESTERASE"/>
    <property type="match status" value="1"/>
</dbReference>
<name>A0A243W737_9BACT</name>
<dbReference type="RefSeq" id="WP_086596616.1">
    <property type="nucleotide sequence ID" value="NZ_MTSE01000021.1"/>
</dbReference>
<dbReference type="EMBL" id="MTSE01000021">
    <property type="protein sequence ID" value="OUJ70575.1"/>
    <property type="molecule type" value="Genomic_DNA"/>
</dbReference>
<keyword evidence="2" id="KW-1185">Reference proteome</keyword>
<protein>
    <submittedName>
        <fullName evidence="1">Esterase</fullName>
    </submittedName>
</protein>
<dbReference type="SUPFAM" id="SSF53474">
    <property type="entry name" value="alpha/beta-Hydrolases"/>
    <property type="match status" value="1"/>
</dbReference>
<dbReference type="InterPro" id="IPR029058">
    <property type="entry name" value="AB_hydrolase_fold"/>
</dbReference>